<reference evidence="2 3" key="1">
    <citation type="submission" date="2019-07" db="EMBL/GenBank/DDBJ databases">
        <title>Draft genome assembly of a fouling barnacle, Amphibalanus amphitrite (Darwin, 1854): The first reference genome for Thecostraca.</title>
        <authorList>
            <person name="Kim W."/>
        </authorList>
    </citation>
    <scope>NUCLEOTIDE SEQUENCE [LARGE SCALE GENOMIC DNA]</scope>
    <source>
        <strain evidence="2">SNU_AA5</strain>
        <tissue evidence="2">Soma without cirri and trophi</tissue>
    </source>
</reference>
<dbReference type="EMBL" id="VIIS01001593">
    <property type="protein sequence ID" value="KAF0295874.1"/>
    <property type="molecule type" value="Genomic_DNA"/>
</dbReference>
<keyword evidence="1" id="KW-0472">Membrane</keyword>
<keyword evidence="1" id="KW-0812">Transmembrane</keyword>
<comment type="caution">
    <text evidence="2">The sequence shown here is derived from an EMBL/GenBank/DDBJ whole genome shotgun (WGS) entry which is preliminary data.</text>
</comment>
<keyword evidence="3" id="KW-1185">Reference proteome</keyword>
<protein>
    <submittedName>
        <fullName evidence="2">Uncharacterized protein</fullName>
    </submittedName>
</protein>
<evidence type="ECO:0000313" key="3">
    <source>
        <dbReference type="Proteomes" id="UP000440578"/>
    </source>
</evidence>
<gene>
    <name evidence="2" type="ORF">FJT64_006675</name>
</gene>
<dbReference type="Proteomes" id="UP000440578">
    <property type="component" value="Unassembled WGS sequence"/>
</dbReference>
<evidence type="ECO:0000256" key="1">
    <source>
        <dbReference type="SAM" id="Phobius"/>
    </source>
</evidence>
<feature type="transmembrane region" description="Helical" evidence="1">
    <location>
        <begin position="21"/>
        <end position="48"/>
    </location>
</feature>
<keyword evidence="1" id="KW-1133">Transmembrane helix</keyword>
<name>A0A6A4VW85_AMPAM</name>
<dbReference type="OrthoDB" id="1394818at2759"/>
<organism evidence="2 3">
    <name type="scientific">Amphibalanus amphitrite</name>
    <name type="common">Striped barnacle</name>
    <name type="synonym">Balanus amphitrite</name>
    <dbReference type="NCBI Taxonomy" id="1232801"/>
    <lineage>
        <taxon>Eukaryota</taxon>
        <taxon>Metazoa</taxon>
        <taxon>Ecdysozoa</taxon>
        <taxon>Arthropoda</taxon>
        <taxon>Crustacea</taxon>
        <taxon>Multicrustacea</taxon>
        <taxon>Cirripedia</taxon>
        <taxon>Thoracica</taxon>
        <taxon>Thoracicalcarea</taxon>
        <taxon>Balanomorpha</taxon>
        <taxon>Balanoidea</taxon>
        <taxon>Balanidae</taxon>
        <taxon>Amphibalaninae</taxon>
        <taxon>Amphibalanus</taxon>
    </lineage>
</organism>
<accession>A0A6A4VW85</accession>
<evidence type="ECO:0000313" key="2">
    <source>
        <dbReference type="EMBL" id="KAF0295874.1"/>
    </source>
</evidence>
<dbReference type="AlphaFoldDB" id="A0A6A4VW85"/>
<proteinExistence type="predicted"/>
<sequence>MGRVKEHYDQERIRRQQHEKGGGLSFVGKLNLVLLLTAVALVGGALYLQQRGGRAPSAGLPADLAGRAMDFSVRAFERVSELGTSTGDLLVKQTLAVWRWGGELAAQIDLYLTQALGESWHSTKAAAGEAGSALSRVSRRAGEQSLALLSYAVRRAWESAGPLWEAACDQAARLRQDAGPLLIQWTEAGWRALVDFWAAVQREAPGYAAAAWEVACRVAQGVWMMCSDGWELVSTQVPVYASLAAERLTKLVASVTGG</sequence>